<dbReference type="RefSeq" id="WP_229883276.1">
    <property type="nucleotide sequence ID" value="NZ_BMVV01000002.1"/>
</dbReference>
<organism evidence="1 2">
    <name type="scientific">Streptomyces omiyaensis</name>
    <dbReference type="NCBI Taxonomy" id="68247"/>
    <lineage>
        <taxon>Bacteria</taxon>
        <taxon>Bacillati</taxon>
        <taxon>Actinomycetota</taxon>
        <taxon>Actinomycetes</taxon>
        <taxon>Kitasatosporales</taxon>
        <taxon>Streptomycetaceae</taxon>
        <taxon>Streptomyces</taxon>
    </lineage>
</organism>
<dbReference type="EMBL" id="JBICZW010000001">
    <property type="protein sequence ID" value="MFG3187664.1"/>
    <property type="molecule type" value="Genomic_DNA"/>
</dbReference>
<reference evidence="1 2" key="1">
    <citation type="submission" date="2024-10" db="EMBL/GenBank/DDBJ databases">
        <title>The Natural Products Discovery Center: Release of the First 8490 Sequenced Strains for Exploring Actinobacteria Biosynthetic Diversity.</title>
        <authorList>
            <person name="Kalkreuter E."/>
            <person name="Kautsar S.A."/>
            <person name="Yang D."/>
            <person name="Bader C.D."/>
            <person name="Teijaro C.N."/>
            <person name="Fluegel L."/>
            <person name="Davis C.M."/>
            <person name="Simpson J.R."/>
            <person name="Lauterbach L."/>
            <person name="Steele A.D."/>
            <person name="Gui C."/>
            <person name="Meng S."/>
            <person name="Li G."/>
            <person name="Viehrig K."/>
            <person name="Ye F."/>
            <person name="Su P."/>
            <person name="Kiefer A.F."/>
            <person name="Nichols A."/>
            <person name="Cepeda A.J."/>
            <person name="Yan W."/>
            <person name="Fan B."/>
            <person name="Jiang Y."/>
            <person name="Adhikari A."/>
            <person name="Zheng C.-J."/>
            <person name="Schuster L."/>
            <person name="Cowan T.M."/>
            <person name="Smanski M.J."/>
            <person name="Chevrette M.G."/>
            <person name="De Carvalho L.P.S."/>
            <person name="Shen B."/>
        </authorList>
    </citation>
    <scope>NUCLEOTIDE SEQUENCE [LARGE SCALE GENOMIC DNA]</scope>
    <source>
        <strain evidence="1 2">NPDC048229</strain>
    </source>
</reference>
<protein>
    <submittedName>
        <fullName evidence="1">Uncharacterized protein</fullName>
    </submittedName>
</protein>
<keyword evidence="2" id="KW-1185">Reference proteome</keyword>
<accession>A0ABW7BJF4</accession>
<proteinExistence type="predicted"/>
<gene>
    <name evidence="1" type="ORF">ACGFYS_01855</name>
</gene>
<name>A0ABW7BJF4_9ACTN</name>
<evidence type="ECO:0000313" key="2">
    <source>
        <dbReference type="Proteomes" id="UP001604282"/>
    </source>
</evidence>
<sequence>MSDSLLPYAVGAAKRARQAAVRMRRRVERLQTAPAFASGIRPRPALHAVHLSVLGGRTLNVALTAPAAVDVTSAHLELTRGGRHLRLDLEVEPQSDGSRLLTATTALRYTDRTDLADHPEEHGPGRAGVALFSGLWRIGVVLTGADGKELRAGVGAVALPTTDGPTAPVSPSPDSGAHFRIMRSVDGFAVLKVRAPVHQAELDRFDLRWDRIVVHGRLIARQGPVSGYTAQAVRRGGGTVVPTPLEWDGDAFTFEVPLAEMVAGGRSYRWDMQLQHGRTGLKIGRRLTDVRRRHQVIRTTFRIIALEDGTLLRAHAYITSAGALAVSCVAFEGAPHGAEEVA</sequence>
<dbReference type="Proteomes" id="UP001604282">
    <property type="component" value="Unassembled WGS sequence"/>
</dbReference>
<evidence type="ECO:0000313" key="1">
    <source>
        <dbReference type="EMBL" id="MFG3187664.1"/>
    </source>
</evidence>
<comment type="caution">
    <text evidence="1">The sequence shown here is derived from an EMBL/GenBank/DDBJ whole genome shotgun (WGS) entry which is preliminary data.</text>
</comment>